<dbReference type="NCBIfam" id="TIGR02532">
    <property type="entry name" value="IV_pilin_GFxxxE"/>
    <property type="match status" value="1"/>
</dbReference>
<keyword evidence="2" id="KW-1185">Reference proteome</keyword>
<dbReference type="Proteomes" id="UP000257045">
    <property type="component" value="Unassembled WGS sequence"/>
</dbReference>
<dbReference type="Gene3D" id="3.30.700.10">
    <property type="entry name" value="Glycoprotein, Type 4 Pilin"/>
    <property type="match status" value="1"/>
</dbReference>
<evidence type="ECO:0000313" key="1">
    <source>
        <dbReference type="EMBL" id="RDU71458.1"/>
    </source>
</evidence>
<name>A0A3D8J1U3_9HELI</name>
<dbReference type="RefSeq" id="WP_115569170.1">
    <property type="nucleotide sequence ID" value="NZ_NXLV01000003.1"/>
</dbReference>
<dbReference type="InterPro" id="IPR045584">
    <property type="entry name" value="Pilin-like"/>
</dbReference>
<dbReference type="SUPFAM" id="SSF54523">
    <property type="entry name" value="Pili subunits"/>
    <property type="match status" value="1"/>
</dbReference>
<dbReference type="EMBL" id="NXLV01000003">
    <property type="protein sequence ID" value="RDU71458.1"/>
    <property type="molecule type" value="Genomic_DNA"/>
</dbReference>
<dbReference type="InterPro" id="IPR012902">
    <property type="entry name" value="N_methyl_site"/>
</dbReference>
<evidence type="ECO:0000313" key="2">
    <source>
        <dbReference type="Proteomes" id="UP000257045"/>
    </source>
</evidence>
<reference evidence="1 2" key="1">
    <citation type="submission" date="2018-04" db="EMBL/GenBank/DDBJ databases">
        <title>Novel Campyloabacter and Helicobacter Species and Strains.</title>
        <authorList>
            <person name="Mannion A.J."/>
            <person name="Shen Z."/>
            <person name="Fox J.G."/>
        </authorList>
    </citation>
    <scope>NUCLEOTIDE SEQUENCE [LARGE SCALE GENOMIC DNA]</scope>
    <source>
        <strain evidence="1 2">MIT 04-9366</strain>
    </source>
</reference>
<organism evidence="1 2">
    <name type="scientific">Helicobacter brantae</name>
    <dbReference type="NCBI Taxonomy" id="375927"/>
    <lineage>
        <taxon>Bacteria</taxon>
        <taxon>Pseudomonadati</taxon>
        <taxon>Campylobacterota</taxon>
        <taxon>Epsilonproteobacteria</taxon>
        <taxon>Campylobacterales</taxon>
        <taxon>Helicobacteraceae</taxon>
        <taxon>Helicobacter</taxon>
    </lineage>
</organism>
<comment type="caution">
    <text evidence="1">The sequence shown here is derived from an EMBL/GenBank/DDBJ whole genome shotgun (WGS) entry which is preliminary data.</text>
</comment>
<gene>
    <name evidence="1" type="ORF">CQA58_02635</name>
</gene>
<dbReference type="AlphaFoldDB" id="A0A3D8J1U3"/>
<proteinExistence type="predicted"/>
<dbReference type="OrthoDB" id="5349145at2"/>
<accession>A0A3D8J1U3</accession>
<sequence length="143" mass="15507">MRNAFSMLELVFVIVILGILAAIAIPKFSFTRGEAQAVSIQADITQALSAIQREAFVKNPPSSAINGDWILQNAGLSKTRWIAVGNGVKLAKSGAVDSENDCVTFEFVDQRDILVEITPKPSSSLCAKLLESIENKRYPLIAN</sequence>
<protein>
    <submittedName>
        <fullName evidence="1">Prepilin-type cleavage/methylation domain-containing protein</fullName>
    </submittedName>
</protein>